<gene>
    <name evidence="7" type="ORF">MNBD_GAMMA06-1586</name>
</gene>
<dbReference type="Gene3D" id="1.10.10.10">
    <property type="entry name" value="Winged helix-like DNA-binding domain superfamily/Winged helix DNA-binding domain"/>
    <property type="match status" value="1"/>
</dbReference>
<accession>A0A3B0WDM6</accession>
<evidence type="ECO:0000256" key="3">
    <source>
        <dbReference type="ARBA" id="ARBA00023082"/>
    </source>
</evidence>
<dbReference type="PANTHER" id="PTHR43133:SF51">
    <property type="entry name" value="RNA POLYMERASE SIGMA FACTOR"/>
    <property type="match status" value="1"/>
</dbReference>
<dbReference type="CDD" id="cd06171">
    <property type="entry name" value="Sigma70_r4"/>
    <property type="match status" value="1"/>
</dbReference>
<dbReference type="InterPro" id="IPR013325">
    <property type="entry name" value="RNA_pol_sigma_r2"/>
</dbReference>
<evidence type="ECO:0000313" key="7">
    <source>
        <dbReference type="EMBL" id="VAW50463.1"/>
    </source>
</evidence>
<keyword evidence="2" id="KW-0805">Transcription regulation</keyword>
<dbReference type="InterPro" id="IPR007627">
    <property type="entry name" value="RNA_pol_sigma70_r2"/>
</dbReference>
<reference evidence="7" key="1">
    <citation type="submission" date="2018-06" db="EMBL/GenBank/DDBJ databases">
        <authorList>
            <person name="Zhirakovskaya E."/>
        </authorList>
    </citation>
    <scope>NUCLEOTIDE SEQUENCE</scope>
</reference>
<evidence type="ECO:0000259" key="5">
    <source>
        <dbReference type="Pfam" id="PF04542"/>
    </source>
</evidence>
<dbReference type="Pfam" id="PF04542">
    <property type="entry name" value="Sigma70_r2"/>
    <property type="match status" value="1"/>
</dbReference>
<feature type="domain" description="RNA polymerase sigma factor 70 region 4 type 2" evidence="6">
    <location>
        <begin position="111"/>
        <end position="161"/>
    </location>
</feature>
<dbReference type="GO" id="GO:0006352">
    <property type="term" value="P:DNA-templated transcription initiation"/>
    <property type="evidence" value="ECO:0007669"/>
    <property type="project" value="InterPro"/>
</dbReference>
<dbReference type="Gene3D" id="1.10.1740.10">
    <property type="match status" value="1"/>
</dbReference>
<evidence type="ECO:0000259" key="6">
    <source>
        <dbReference type="Pfam" id="PF08281"/>
    </source>
</evidence>
<evidence type="ECO:0000256" key="2">
    <source>
        <dbReference type="ARBA" id="ARBA00023015"/>
    </source>
</evidence>
<organism evidence="7">
    <name type="scientific">hydrothermal vent metagenome</name>
    <dbReference type="NCBI Taxonomy" id="652676"/>
    <lineage>
        <taxon>unclassified sequences</taxon>
        <taxon>metagenomes</taxon>
        <taxon>ecological metagenomes</taxon>
    </lineage>
</organism>
<evidence type="ECO:0000256" key="1">
    <source>
        <dbReference type="ARBA" id="ARBA00010641"/>
    </source>
</evidence>
<evidence type="ECO:0000256" key="4">
    <source>
        <dbReference type="ARBA" id="ARBA00023163"/>
    </source>
</evidence>
<dbReference type="SUPFAM" id="SSF88659">
    <property type="entry name" value="Sigma3 and sigma4 domains of RNA polymerase sigma factors"/>
    <property type="match status" value="1"/>
</dbReference>
<dbReference type="Pfam" id="PF08281">
    <property type="entry name" value="Sigma70_r4_2"/>
    <property type="match status" value="1"/>
</dbReference>
<protein>
    <submittedName>
        <fullName evidence="7">RNA polymerase sigma-54 factor RpoN</fullName>
    </submittedName>
</protein>
<keyword evidence="4" id="KW-0804">Transcription</keyword>
<sequence>MKIVKNLVAAFSLKSEFAARRNKLYRIAYSWCHDAALADDLVQETVYKAMKNAEKLRDIGTIDSWLYRILYNCWQDYLRVKGRNTEFFEMHDETQITHVENYQQSQIVKRVRASVEQLPLTLREVVTLADFAGFSYAEIAEITDVPIGTVMSRLFRARKNLKEQLLEFGSDDISELKLRRIK</sequence>
<dbReference type="InterPro" id="IPR039425">
    <property type="entry name" value="RNA_pol_sigma-70-like"/>
</dbReference>
<dbReference type="SUPFAM" id="SSF88946">
    <property type="entry name" value="Sigma2 domain of RNA polymerase sigma factors"/>
    <property type="match status" value="1"/>
</dbReference>
<dbReference type="GO" id="GO:0016987">
    <property type="term" value="F:sigma factor activity"/>
    <property type="evidence" value="ECO:0007669"/>
    <property type="project" value="UniProtKB-KW"/>
</dbReference>
<dbReference type="AlphaFoldDB" id="A0A3B0WDM6"/>
<dbReference type="EMBL" id="UOFD01000014">
    <property type="protein sequence ID" value="VAW50463.1"/>
    <property type="molecule type" value="Genomic_DNA"/>
</dbReference>
<proteinExistence type="inferred from homology"/>
<dbReference type="InterPro" id="IPR014284">
    <property type="entry name" value="RNA_pol_sigma-70_dom"/>
</dbReference>
<dbReference type="PANTHER" id="PTHR43133">
    <property type="entry name" value="RNA POLYMERASE ECF-TYPE SIGMA FACTO"/>
    <property type="match status" value="1"/>
</dbReference>
<dbReference type="GO" id="GO:0003677">
    <property type="term" value="F:DNA binding"/>
    <property type="evidence" value="ECO:0007669"/>
    <property type="project" value="InterPro"/>
</dbReference>
<keyword evidence="3" id="KW-0731">Sigma factor</keyword>
<name>A0A3B0WDM6_9ZZZZ</name>
<dbReference type="InterPro" id="IPR013249">
    <property type="entry name" value="RNA_pol_sigma70_r4_t2"/>
</dbReference>
<dbReference type="InterPro" id="IPR036388">
    <property type="entry name" value="WH-like_DNA-bd_sf"/>
</dbReference>
<dbReference type="InterPro" id="IPR013324">
    <property type="entry name" value="RNA_pol_sigma_r3/r4-like"/>
</dbReference>
<feature type="domain" description="RNA polymerase sigma-70 region 2" evidence="5">
    <location>
        <begin position="20"/>
        <end position="83"/>
    </location>
</feature>
<dbReference type="NCBIfam" id="TIGR02937">
    <property type="entry name" value="sigma70-ECF"/>
    <property type="match status" value="1"/>
</dbReference>
<comment type="similarity">
    <text evidence="1">Belongs to the sigma-70 factor family. ECF subfamily.</text>
</comment>